<organism evidence="3 4">
    <name type="scientific">Deinandra increscens subsp. villosa</name>
    <dbReference type="NCBI Taxonomy" id="3103831"/>
    <lineage>
        <taxon>Eukaryota</taxon>
        <taxon>Viridiplantae</taxon>
        <taxon>Streptophyta</taxon>
        <taxon>Embryophyta</taxon>
        <taxon>Tracheophyta</taxon>
        <taxon>Spermatophyta</taxon>
        <taxon>Magnoliopsida</taxon>
        <taxon>eudicotyledons</taxon>
        <taxon>Gunneridae</taxon>
        <taxon>Pentapetalae</taxon>
        <taxon>asterids</taxon>
        <taxon>campanulids</taxon>
        <taxon>Asterales</taxon>
        <taxon>Asteraceae</taxon>
        <taxon>Asteroideae</taxon>
        <taxon>Heliantheae alliance</taxon>
        <taxon>Madieae</taxon>
        <taxon>Madiinae</taxon>
        <taxon>Deinandra</taxon>
    </lineage>
</organism>
<protein>
    <recommendedName>
        <fullName evidence="2">VQ domain-containing protein</fullName>
    </recommendedName>
</protein>
<gene>
    <name evidence="3" type="ORF">SSX86_011166</name>
</gene>
<evidence type="ECO:0000256" key="1">
    <source>
        <dbReference type="SAM" id="MobiDB-lite"/>
    </source>
</evidence>
<accession>A0AAP0DGQ4</accession>
<dbReference type="GO" id="GO:0006970">
    <property type="term" value="P:response to osmotic stress"/>
    <property type="evidence" value="ECO:0007669"/>
    <property type="project" value="TreeGrafter"/>
</dbReference>
<dbReference type="InterPro" id="IPR008889">
    <property type="entry name" value="VQ"/>
</dbReference>
<proteinExistence type="predicted"/>
<dbReference type="PANTHER" id="PTHR33179:SF9">
    <property type="entry name" value="OS01G0278000 PROTEIN"/>
    <property type="match status" value="1"/>
</dbReference>
<feature type="compositionally biased region" description="Low complexity" evidence="1">
    <location>
        <begin position="63"/>
        <end position="75"/>
    </location>
</feature>
<comment type="caution">
    <text evidence="3">The sequence shown here is derived from an EMBL/GenBank/DDBJ whole genome shotgun (WGS) entry which is preliminary data.</text>
</comment>
<evidence type="ECO:0000313" key="3">
    <source>
        <dbReference type="EMBL" id="KAK9070764.1"/>
    </source>
</evidence>
<feature type="region of interest" description="Disordered" evidence="1">
    <location>
        <begin position="60"/>
        <end position="115"/>
    </location>
</feature>
<evidence type="ECO:0000259" key="2">
    <source>
        <dbReference type="Pfam" id="PF05678"/>
    </source>
</evidence>
<dbReference type="InterPro" id="IPR039609">
    <property type="entry name" value="VQ_15/22"/>
</dbReference>
<dbReference type="EMBL" id="JBCNJP010000012">
    <property type="protein sequence ID" value="KAK9070764.1"/>
    <property type="molecule type" value="Genomic_DNA"/>
</dbReference>
<name>A0AAP0DGQ4_9ASTR</name>
<dbReference type="GO" id="GO:0005516">
    <property type="term" value="F:calmodulin binding"/>
    <property type="evidence" value="ECO:0007669"/>
    <property type="project" value="TreeGrafter"/>
</dbReference>
<sequence length="229" mass="24530">MDSFDSNLSMIDPWMFTSTIADSFYPDAFARETESALTKALQQSLFNQSEVVSPSFFVNQTDSSRSSASTVTASGSGSGSDPETPGSKRFGSKIGVSIGKTTKKRKSRASKRSATTFIEADPADFRRMVQEVTGAKLEGDGKLPVTTAEKPRNRRRFINEFQGILPTLDTSANFVEVQNGDTRRIPAAGSTSTANVCSKVPATSRATGKGVAAIDFYSLCSFPTLESSS</sequence>
<dbReference type="Proteomes" id="UP001408789">
    <property type="component" value="Unassembled WGS sequence"/>
</dbReference>
<keyword evidence="4" id="KW-1185">Reference proteome</keyword>
<dbReference type="GO" id="GO:0005634">
    <property type="term" value="C:nucleus"/>
    <property type="evidence" value="ECO:0007669"/>
    <property type="project" value="TreeGrafter"/>
</dbReference>
<evidence type="ECO:0000313" key="4">
    <source>
        <dbReference type="Proteomes" id="UP001408789"/>
    </source>
</evidence>
<dbReference type="AlphaFoldDB" id="A0AAP0DGQ4"/>
<dbReference type="PANTHER" id="PTHR33179">
    <property type="entry name" value="VQ MOTIF-CONTAINING PROTEIN"/>
    <property type="match status" value="1"/>
</dbReference>
<feature type="domain" description="VQ" evidence="2">
    <location>
        <begin position="112"/>
        <end position="135"/>
    </location>
</feature>
<dbReference type="Pfam" id="PF05678">
    <property type="entry name" value="VQ"/>
    <property type="match status" value="1"/>
</dbReference>
<reference evidence="3 4" key="1">
    <citation type="submission" date="2024-04" db="EMBL/GenBank/DDBJ databases">
        <title>The reference genome of an endangered Asteraceae, Deinandra increscens subsp. villosa, native to the Central Coast of California.</title>
        <authorList>
            <person name="Guilliams M."/>
            <person name="Hasenstab-Lehman K."/>
            <person name="Meyer R."/>
            <person name="Mcevoy S."/>
        </authorList>
    </citation>
    <scope>NUCLEOTIDE SEQUENCE [LARGE SCALE GENOMIC DNA]</scope>
    <source>
        <tissue evidence="3">Leaf</tissue>
    </source>
</reference>
<feature type="compositionally biased region" description="Basic residues" evidence="1">
    <location>
        <begin position="101"/>
        <end position="111"/>
    </location>
</feature>